<dbReference type="InterPro" id="IPR050995">
    <property type="entry name" value="WD-F-box_domain-protein"/>
</dbReference>
<dbReference type="Proteomes" id="UP000789739">
    <property type="component" value="Unassembled WGS sequence"/>
</dbReference>
<feature type="repeat" description="WD" evidence="3">
    <location>
        <begin position="446"/>
        <end position="485"/>
    </location>
</feature>
<dbReference type="SMART" id="SM00320">
    <property type="entry name" value="WD40"/>
    <property type="match status" value="7"/>
</dbReference>
<dbReference type="FunFam" id="2.130.10.10:FF:001203">
    <property type="entry name" value="F-box/WD repeat-containing protein 1A"/>
    <property type="match status" value="1"/>
</dbReference>
<name>A0A9N9CPK0_9GLOM</name>
<dbReference type="AlphaFoldDB" id="A0A9N9CPK0"/>
<dbReference type="EMBL" id="CAJVPI010001315">
    <property type="protein sequence ID" value="CAG8606450.1"/>
    <property type="molecule type" value="Genomic_DNA"/>
</dbReference>
<evidence type="ECO:0000256" key="4">
    <source>
        <dbReference type="SAM" id="MobiDB-lite"/>
    </source>
</evidence>
<feature type="compositionally biased region" description="Basic and acidic residues" evidence="4">
    <location>
        <begin position="187"/>
        <end position="196"/>
    </location>
</feature>
<feature type="repeat" description="WD" evidence="3">
    <location>
        <begin position="566"/>
        <end position="605"/>
    </location>
</feature>
<dbReference type="PROSITE" id="PS50082">
    <property type="entry name" value="WD_REPEATS_2"/>
    <property type="match status" value="7"/>
</dbReference>
<proteinExistence type="predicted"/>
<dbReference type="SUPFAM" id="SSF50978">
    <property type="entry name" value="WD40 repeat-like"/>
    <property type="match status" value="1"/>
</dbReference>
<keyword evidence="1 3" id="KW-0853">WD repeat</keyword>
<dbReference type="InterPro" id="IPR001810">
    <property type="entry name" value="F-box_dom"/>
</dbReference>
<dbReference type="Gene3D" id="1.20.1280.50">
    <property type="match status" value="1"/>
</dbReference>
<feature type="compositionally biased region" description="Low complexity" evidence="4">
    <location>
        <begin position="167"/>
        <end position="181"/>
    </location>
</feature>
<dbReference type="InterPro" id="IPR020472">
    <property type="entry name" value="WD40_PAC1"/>
</dbReference>
<comment type="caution">
    <text evidence="6">The sequence shown here is derived from an EMBL/GenBank/DDBJ whole genome shotgun (WGS) entry which is preliminary data.</text>
</comment>
<dbReference type="InterPro" id="IPR015943">
    <property type="entry name" value="WD40/YVTN_repeat-like_dom_sf"/>
</dbReference>
<dbReference type="PROSITE" id="PS00678">
    <property type="entry name" value="WD_REPEATS_1"/>
    <property type="match status" value="3"/>
</dbReference>
<dbReference type="CDD" id="cd00200">
    <property type="entry name" value="WD40"/>
    <property type="match status" value="1"/>
</dbReference>
<protein>
    <submittedName>
        <fullName evidence="6">7777_t:CDS:1</fullName>
    </submittedName>
</protein>
<feature type="domain" description="F-box" evidence="5">
    <location>
        <begin position="63"/>
        <end position="109"/>
    </location>
</feature>
<dbReference type="PANTHER" id="PTHR14604:SF4">
    <property type="entry name" value="F-BOX DOMAIN-CONTAINING PROTEIN"/>
    <property type="match status" value="1"/>
</dbReference>
<evidence type="ECO:0000313" key="6">
    <source>
        <dbReference type="EMBL" id="CAG8606450.1"/>
    </source>
</evidence>
<feature type="repeat" description="WD" evidence="3">
    <location>
        <begin position="607"/>
        <end position="637"/>
    </location>
</feature>
<dbReference type="SMART" id="SM00256">
    <property type="entry name" value="FBOX"/>
    <property type="match status" value="1"/>
</dbReference>
<feature type="repeat" description="WD" evidence="3">
    <location>
        <begin position="366"/>
        <end position="405"/>
    </location>
</feature>
<dbReference type="OrthoDB" id="19711at2759"/>
<dbReference type="InterPro" id="IPR036322">
    <property type="entry name" value="WD40_repeat_dom_sf"/>
</dbReference>
<feature type="compositionally biased region" description="Polar residues" evidence="4">
    <location>
        <begin position="206"/>
        <end position="229"/>
    </location>
</feature>
<feature type="region of interest" description="Disordered" evidence="4">
    <location>
        <begin position="154"/>
        <end position="244"/>
    </location>
</feature>
<sequence length="648" mass="73074">MDTLTDEGYNDVCEEPKNEIPIPHWVTALTEDQRVEFAVSLLLTLPTSKLAEIHHRIAPLLHRDFLALLPYELSIHVLSFLDAPTLCCAARVSKKWREITSDGIIWRRLFLEKGWSVNKKLVDWYLSSYTDPYASMILPSNDVTNNGLIDTGDGYNMDSMQDETADSELSVGSSDESSIVVRAPRRSIADRNDHRTSQCSGFHGHLNSQDMNNTQYGSSADLDASQSGSPRRCSSAGPSTIHNTSNISQAYNSNEELLDSSNQILDMQNITSASQFSNGIASLSRGTLLRHCLPTASRTRRRQQIQLPPTPIPAHFPFPPSAYTPYNLLMHRNQAGMPSINWKYLYHQRSRLDSKWRQGRYETRELPGHSESIYCIQFDEHKIISGSRDDTIKVWDIKTGYCVRTYRGHKASVLCLQYDDKIIVSGSSDATIIIWDLATGEILRTLEGHTESVLNLRFNETHIVSCSKDRTVRIWRRDSLKKPRVLEGHRAAVNAIQFQDDYVVSASGDRTIKLWSLSTGECIRTFDGHSRGIACIQFDGRIIVSGSSDRTIKVFDVQTGLCIRTLVGHEDLVRTLQFEGNRIVSGSYDETVKVWDLQSGELIANLAHVHNSRVFKLQFNATKIVSCSQDQKIVVWDFARGIDTTFLV</sequence>
<dbReference type="Pfam" id="PF00400">
    <property type="entry name" value="WD40"/>
    <property type="match status" value="7"/>
</dbReference>
<gene>
    <name evidence="6" type="ORF">PBRASI_LOCUS7929</name>
</gene>
<dbReference type="InterPro" id="IPR001680">
    <property type="entry name" value="WD40_rpt"/>
</dbReference>
<evidence type="ECO:0000256" key="3">
    <source>
        <dbReference type="PROSITE-ProRule" id="PRU00221"/>
    </source>
</evidence>
<evidence type="ECO:0000313" key="7">
    <source>
        <dbReference type="Proteomes" id="UP000789739"/>
    </source>
</evidence>
<dbReference type="PRINTS" id="PR00320">
    <property type="entry name" value="GPROTEINBRPT"/>
</dbReference>
<dbReference type="Gene3D" id="2.130.10.10">
    <property type="entry name" value="YVTN repeat-like/Quinoprotein amine dehydrogenase"/>
    <property type="match status" value="2"/>
</dbReference>
<keyword evidence="2" id="KW-0677">Repeat</keyword>
<evidence type="ECO:0000256" key="1">
    <source>
        <dbReference type="ARBA" id="ARBA00022574"/>
    </source>
</evidence>
<dbReference type="PROSITE" id="PS50294">
    <property type="entry name" value="WD_REPEATS_REGION"/>
    <property type="match status" value="6"/>
</dbReference>
<dbReference type="PANTHER" id="PTHR14604">
    <property type="entry name" value="WD40 REPEAT PF20"/>
    <property type="match status" value="1"/>
</dbReference>
<keyword evidence="7" id="KW-1185">Reference proteome</keyword>
<dbReference type="SUPFAM" id="SSF81383">
    <property type="entry name" value="F-box domain"/>
    <property type="match status" value="1"/>
</dbReference>
<dbReference type="CDD" id="cd22147">
    <property type="entry name" value="F-box_SpPof1-like"/>
    <property type="match status" value="1"/>
</dbReference>
<evidence type="ECO:0000256" key="2">
    <source>
        <dbReference type="ARBA" id="ARBA00022737"/>
    </source>
</evidence>
<feature type="repeat" description="WD" evidence="3">
    <location>
        <begin position="406"/>
        <end position="445"/>
    </location>
</feature>
<dbReference type="InterPro" id="IPR036047">
    <property type="entry name" value="F-box-like_dom_sf"/>
</dbReference>
<dbReference type="PROSITE" id="PS50181">
    <property type="entry name" value="FBOX"/>
    <property type="match status" value="1"/>
</dbReference>
<dbReference type="Pfam" id="PF12937">
    <property type="entry name" value="F-box-like"/>
    <property type="match status" value="1"/>
</dbReference>
<evidence type="ECO:0000259" key="5">
    <source>
        <dbReference type="PROSITE" id="PS50181"/>
    </source>
</evidence>
<accession>A0A9N9CPK0</accession>
<organism evidence="6 7">
    <name type="scientific">Paraglomus brasilianum</name>
    <dbReference type="NCBI Taxonomy" id="144538"/>
    <lineage>
        <taxon>Eukaryota</taxon>
        <taxon>Fungi</taxon>
        <taxon>Fungi incertae sedis</taxon>
        <taxon>Mucoromycota</taxon>
        <taxon>Glomeromycotina</taxon>
        <taxon>Glomeromycetes</taxon>
        <taxon>Paraglomerales</taxon>
        <taxon>Paraglomeraceae</taxon>
        <taxon>Paraglomus</taxon>
    </lineage>
</organism>
<feature type="repeat" description="WD" evidence="3">
    <location>
        <begin position="486"/>
        <end position="525"/>
    </location>
</feature>
<reference evidence="6" key="1">
    <citation type="submission" date="2021-06" db="EMBL/GenBank/DDBJ databases">
        <authorList>
            <person name="Kallberg Y."/>
            <person name="Tangrot J."/>
            <person name="Rosling A."/>
        </authorList>
    </citation>
    <scope>NUCLEOTIDE SEQUENCE</scope>
    <source>
        <strain evidence="6">BR232B</strain>
    </source>
</reference>
<dbReference type="InterPro" id="IPR019775">
    <property type="entry name" value="WD40_repeat_CS"/>
</dbReference>
<feature type="repeat" description="WD" evidence="3">
    <location>
        <begin position="526"/>
        <end position="565"/>
    </location>
</feature>